<comment type="caution">
    <text evidence="3">The sequence shown here is derived from an EMBL/GenBank/DDBJ whole genome shotgun (WGS) entry which is preliminary data.</text>
</comment>
<dbReference type="GO" id="GO:0016020">
    <property type="term" value="C:membrane"/>
    <property type="evidence" value="ECO:0007669"/>
    <property type="project" value="UniProtKB-SubCell"/>
</dbReference>
<name>A0A7I9ZSX6_9MYCO</name>
<evidence type="ECO:0008006" key="5">
    <source>
        <dbReference type="Google" id="ProtNLM"/>
    </source>
</evidence>
<reference evidence="3 4" key="1">
    <citation type="journal article" date="2019" name="Emerg. Microbes Infect.">
        <title>Comprehensive subspecies identification of 175 nontuberculous mycobacteria species based on 7547 genomic profiles.</title>
        <authorList>
            <person name="Matsumoto Y."/>
            <person name="Kinjo T."/>
            <person name="Motooka D."/>
            <person name="Nabeya D."/>
            <person name="Jung N."/>
            <person name="Uechi K."/>
            <person name="Horii T."/>
            <person name="Iida T."/>
            <person name="Fujita J."/>
            <person name="Nakamura S."/>
        </authorList>
    </citation>
    <scope>NUCLEOTIDE SEQUENCE [LARGE SCALE GENOMIC DNA]</scope>
    <source>
        <strain evidence="3 4">JCM 30996</strain>
    </source>
</reference>
<comment type="subcellular location">
    <subcellularLocation>
        <location evidence="1">Membrane</location>
    </subcellularLocation>
</comment>
<keyword evidence="4" id="KW-1185">Reference proteome</keyword>
<dbReference type="PANTHER" id="PTHR37042">
    <property type="entry name" value="OUTER MEMBRANE PROTEIN RV1973"/>
    <property type="match status" value="1"/>
</dbReference>
<keyword evidence="2" id="KW-0472">Membrane</keyword>
<evidence type="ECO:0000313" key="4">
    <source>
        <dbReference type="Proteomes" id="UP000465304"/>
    </source>
</evidence>
<evidence type="ECO:0000256" key="2">
    <source>
        <dbReference type="ARBA" id="ARBA00023136"/>
    </source>
</evidence>
<gene>
    <name evidence="3" type="ORF">MHIP_45470</name>
</gene>
<sequence>MARRRLIAVCLSVVTAAALVAALYFGQYRADQQISAAETAVVSAASQGAAALLSYAPDSLDRDLAAAQTHLTGELLTYYREFADQIVAPAAKQRDVHAAATIVRSAPVEVHADHAKVLLFLDQTTTSRDNPDPVQSASSVMVGLAKVDGHWLISSLDPL</sequence>
<accession>A0A7I9ZSX6</accession>
<protein>
    <recommendedName>
        <fullName evidence="5">Twin-arginine translocation pathway signal</fullName>
    </recommendedName>
</protein>
<proteinExistence type="predicted"/>
<evidence type="ECO:0000313" key="3">
    <source>
        <dbReference type="EMBL" id="GFH04064.1"/>
    </source>
</evidence>
<organism evidence="3 4">
    <name type="scientific">Mycolicibacterium hippocampi</name>
    <dbReference type="NCBI Taxonomy" id="659824"/>
    <lineage>
        <taxon>Bacteria</taxon>
        <taxon>Bacillati</taxon>
        <taxon>Actinomycetota</taxon>
        <taxon>Actinomycetes</taxon>
        <taxon>Mycobacteriales</taxon>
        <taxon>Mycobacteriaceae</taxon>
        <taxon>Mycolicibacterium</taxon>
    </lineage>
</organism>
<dbReference type="PANTHER" id="PTHR37042:SF4">
    <property type="entry name" value="OUTER MEMBRANE PROTEIN RV1973"/>
    <property type="match status" value="1"/>
</dbReference>
<dbReference type="Proteomes" id="UP000465304">
    <property type="component" value="Unassembled WGS sequence"/>
</dbReference>
<evidence type="ECO:0000256" key="1">
    <source>
        <dbReference type="ARBA" id="ARBA00004370"/>
    </source>
</evidence>
<dbReference type="EMBL" id="BLLB01000002">
    <property type="protein sequence ID" value="GFH04064.1"/>
    <property type="molecule type" value="Genomic_DNA"/>
</dbReference>
<dbReference type="AlphaFoldDB" id="A0A7I9ZSX6"/>